<dbReference type="PANTHER" id="PTHR43658:SF8">
    <property type="entry name" value="17-BETA-HYDROXYSTEROID DEHYDROGENASE 14-RELATED"/>
    <property type="match status" value="1"/>
</dbReference>
<evidence type="ECO:0000313" key="3">
    <source>
        <dbReference type="Proteomes" id="UP000256645"/>
    </source>
</evidence>
<dbReference type="Gene3D" id="3.40.50.720">
    <property type="entry name" value="NAD(P)-binding Rossmann-like Domain"/>
    <property type="match status" value="1"/>
</dbReference>
<keyword evidence="1" id="KW-0560">Oxidoreductase</keyword>
<accession>A0A3D8RG17</accession>
<dbReference type="EMBL" id="PDLM01000007">
    <property type="protein sequence ID" value="RDW72977.1"/>
    <property type="molecule type" value="Genomic_DNA"/>
</dbReference>
<organism evidence="2 3">
    <name type="scientific">Coleophoma cylindrospora</name>
    <dbReference type="NCBI Taxonomy" id="1849047"/>
    <lineage>
        <taxon>Eukaryota</taxon>
        <taxon>Fungi</taxon>
        <taxon>Dikarya</taxon>
        <taxon>Ascomycota</taxon>
        <taxon>Pezizomycotina</taxon>
        <taxon>Leotiomycetes</taxon>
        <taxon>Helotiales</taxon>
        <taxon>Dermateaceae</taxon>
        <taxon>Coleophoma</taxon>
    </lineage>
</organism>
<dbReference type="OrthoDB" id="1274115at2759"/>
<evidence type="ECO:0000256" key="1">
    <source>
        <dbReference type="ARBA" id="ARBA00023002"/>
    </source>
</evidence>
<keyword evidence="3" id="KW-1185">Reference proteome</keyword>
<reference evidence="2 3" key="1">
    <citation type="journal article" date="2018" name="IMA Fungus">
        <title>IMA Genome-F 9: Draft genome sequence of Annulohypoxylon stygium, Aspergillus mulundensis, Berkeleyomyces basicola (syn. Thielaviopsis basicola), Ceratocystis smalleyi, two Cercospora beticola strains, Coleophoma cylindrospora, Fusarium fracticaudum, Phialophora cf. hyalina, and Morchella septimelata.</title>
        <authorList>
            <person name="Wingfield B.D."/>
            <person name="Bills G.F."/>
            <person name="Dong Y."/>
            <person name="Huang W."/>
            <person name="Nel W.J."/>
            <person name="Swalarsk-Parry B.S."/>
            <person name="Vaghefi N."/>
            <person name="Wilken P.M."/>
            <person name="An Z."/>
            <person name="de Beer Z.W."/>
            <person name="De Vos L."/>
            <person name="Chen L."/>
            <person name="Duong T.A."/>
            <person name="Gao Y."/>
            <person name="Hammerbacher A."/>
            <person name="Kikkert J.R."/>
            <person name="Li Y."/>
            <person name="Li H."/>
            <person name="Li K."/>
            <person name="Li Q."/>
            <person name="Liu X."/>
            <person name="Ma X."/>
            <person name="Naidoo K."/>
            <person name="Pethybridge S.J."/>
            <person name="Sun J."/>
            <person name="Steenkamp E.T."/>
            <person name="van der Nest M.A."/>
            <person name="van Wyk S."/>
            <person name="Wingfield M.J."/>
            <person name="Xiong C."/>
            <person name="Yue Q."/>
            <person name="Zhang X."/>
        </authorList>
    </citation>
    <scope>NUCLEOTIDE SEQUENCE [LARGE SCALE GENOMIC DNA]</scope>
    <source>
        <strain evidence="2 3">BP6252</strain>
    </source>
</reference>
<dbReference type="InterPro" id="IPR036291">
    <property type="entry name" value="NAD(P)-bd_dom_sf"/>
</dbReference>
<dbReference type="PANTHER" id="PTHR43658">
    <property type="entry name" value="SHORT-CHAIN DEHYDROGENASE/REDUCTASE"/>
    <property type="match status" value="1"/>
</dbReference>
<dbReference type="InterPro" id="IPR002347">
    <property type="entry name" value="SDR_fam"/>
</dbReference>
<dbReference type="SUPFAM" id="SSF51735">
    <property type="entry name" value="NAD(P)-binding Rossmann-fold domains"/>
    <property type="match status" value="1"/>
</dbReference>
<dbReference type="AlphaFoldDB" id="A0A3D8RG17"/>
<evidence type="ECO:0000313" key="2">
    <source>
        <dbReference type="EMBL" id="RDW72977.1"/>
    </source>
</evidence>
<dbReference type="Pfam" id="PF00106">
    <property type="entry name" value="adh_short"/>
    <property type="match status" value="1"/>
</dbReference>
<gene>
    <name evidence="2" type="ORF">BP6252_06884</name>
</gene>
<proteinExistence type="predicted"/>
<protein>
    <submittedName>
        <fullName evidence="2">3-hydroxyacyl-CoA dehydrogenase-like protein</fullName>
    </submittedName>
</protein>
<name>A0A3D8RG17_9HELO</name>
<sequence>MKIEGRTFVVSGGASGLGRASVVDICQRGGYAAVLDMNKELAEELVKEVGGGKIRFFETNVLETDSIAAAVKGTLEWVKETGKEIGGVIAAAGVATGAKILNKDLNPFRIEEFDFIMNVNVRGTIDLIRQFLPHMARTTPVGEDGERGIIIMVASVAAFDGQTGQIAYSASKGAITSLTLPMTRDLARYGIRVVTIAPSLFDSRMSSLMSDKVRASLTRVMEFPLRMGKPHEFAQLVTQSIENLMLNGVVLRLDGGTRMPSKM</sequence>
<comment type="caution">
    <text evidence="2">The sequence shown here is derived from an EMBL/GenBank/DDBJ whole genome shotgun (WGS) entry which is preliminary data.</text>
</comment>
<dbReference type="Proteomes" id="UP000256645">
    <property type="component" value="Unassembled WGS sequence"/>
</dbReference>
<dbReference type="STRING" id="1849047.A0A3D8RG17"/>
<dbReference type="GO" id="GO:0016491">
    <property type="term" value="F:oxidoreductase activity"/>
    <property type="evidence" value="ECO:0007669"/>
    <property type="project" value="UniProtKB-KW"/>
</dbReference>
<dbReference type="PRINTS" id="PR00081">
    <property type="entry name" value="GDHRDH"/>
</dbReference>